<evidence type="ECO:0008006" key="4">
    <source>
        <dbReference type="Google" id="ProtNLM"/>
    </source>
</evidence>
<gene>
    <name evidence="2" type="ORF">PCOR1329_LOCUS53931</name>
</gene>
<sequence>MIQAEADDYADGWGRFQFIFGDTVAPGAHSGVGMCAGPDLGRVRLVHPPAEAAPFVKAGRLALYHLVLQGSRRHKSDTGQGPVFVFVLYGDQHDPRARDELFLAIEEWSSALMHAPVLIFGDFNTVVEESHVLRRWQYTGRFHDVFLECALTQGTGPKPTTRGRQGQRRIDMCWINPCARYVVSPSCRQEQIFSTHDTLVIELCLQSFVQRVGRRSMPPPLPVGKCLVSPNDLVQIRSLKQQEWEALAAIVEPRRVSGGIRATMHVVGCSPSAKHMLCRLYHEPTEKQHPQLAVMYKSPDVYIYSGVWRHSEECRCMGLRKSGMPNDAEYAAIAEQLSGKLQHFTARAERRQMARRNSALRTSRRFAYVAGQDLAPSHFVNVAPGGAPPEYTTSIPVIDEKVRAFWKNVCRRPDTSFPRLLEKLLDTVPAHQPFPLRPITSSDIRSALAKSKGGPGGDAWTSAQLRAVPELYDQLATLFMMAEKTGINPSQHLSGDVTCIPKPGSSGHFSELRPITVLATLYRLHGTVRLQTTLFDWQEHVMGTYPFAGCRRRTSARHLSYPFAVFVEHGEVFNQQVWAAAYDLEKAFESISTEPDGHLWRILAKTGYPQQLAALAQDFHANLVVRYKYSGFLGQPFGFADGRRGAPQGDPLSMVYMNALVFVWMTAVEHGATKSLAFGGVRLHVGRKQLPAASGVKMLGDWAAIQDGDMRDPVTLPAKRVQTCRQRLPRIAELPGTRDQRLSMIATSAIPTLYGSEFADVPVKDAMGLRKAVWKAARGGREPLATAALEVCMTIYAQGHRLDPMQCFDYQRITLFARYSWPDRGTATEIEALRVHYSRLSGTIPCEGPVSLLVRSLRSIKWAWEWDGTSAGWIFISGCGRRYALPVPADEWDTFVHHLRDALRSRELCDLVSTSRRNGLRPRWEFQGVQGGIDFAAHREAFLECDPWDGGVLTNIVTGAAYTRERLFRHGRRVPHPHCVFDSCKGRDVLETREHRYWWCPQWEHLRPAWFRSLRAHASDMPACMLNCAIVPATADWTGRFSFTVAQLQKVFLAIDTAAATLNGEAGHADPGGGDDPPSRRPAAPAASKHPQDQVVFYTVDLPDGSQARRVKCEKCGRSGLSTSNSILHDFWLKECRSTGRLAGERARPTMSLVNIDRSWVVAKPKFQRVVDQLSEYHRHPLQWSGERYAPVTCGRCKWVVILHPIMARDPEEWHKHALVCPGNAGAATAKLE</sequence>
<evidence type="ECO:0000313" key="2">
    <source>
        <dbReference type="EMBL" id="CAK0866843.1"/>
    </source>
</evidence>
<accession>A0ABN9V248</accession>
<protein>
    <recommendedName>
        <fullName evidence="4">Reverse transcriptase domain-containing protein</fullName>
    </recommendedName>
</protein>
<feature type="non-terminal residue" evidence="2">
    <location>
        <position position="1233"/>
    </location>
</feature>
<dbReference type="EMBL" id="CAUYUJ010016582">
    <property type="protein sequence ID" value="CAK0866843.1"/>
    <property type="molecule type" value="Genomic_DNA"/>
</dbReference>
<evidence type="ECO:0000256" key="1">
    <source>
        <dbReference type="SAM" id="MobiDB-lite"/>
    </source>
</evidence>
<dbReference type="InterPro" id="IPR036691">
    <property type="entry name" value="Endo/exonu/phosph_ase_sf"/>
</dbReference>
<reference evidence="2" key="1">
    <citation type="submission" date="2023-10" db="EMBL/GenBank/DDBJ databases">
        <authorList>
            <person name="Chen Y."/>
            <person name="Shah S."/>
            <person name="Dougan E. K."/>
            <person name="Thang M."/>
            <person name="Chan C."/>
        </authorList>
    </citation>
    <scope>NUCLEOTIDE SEQUENCE [LARGE SCALE GENOMIC DNA]</scope>
</reference>
<dbReference type="Proteomes" id="UP001189429">
    <property type="component" value="Unassembled WGS sequence"/>
</dbReference>
<keyword evidence="3" id="KW-1185">Reference proteome</keyword>
<organism evidence="2 3">
    <name type="scientific">Prorocentrum cordatum</name>
    <dbReference type="NCBI Taxonomy" id="2364126"/>
    <lineage>
        <taxon>Eukaryota</taxon>
        <taxon>Sar</taxon>
        <taxon>Alveolata</taxon>
        <taxon>Dinophyceae</taxon>
        <taxon>Prorocentrales</taxon>
        <taxon>Prorocentraceae</taxon>
        <taxon>Prorocentrum</taxon>
    </lineage>
</organism>
<proteinExistence type="predicted"/>
<feature type="region of interest" description="Disordered" evidence="1">
    <location>
        <begin position="1064"/>
        <end position="1091"/>
    </location>
</feature>
<dbReference type="Gene3D" id="3.60.10.10">
    <property type="entry name" value="Endonuclease/exonuclease/phosphatase"/>
    <property type="match status" value="1"/>
</dbReference>
<dbReference type="SUPFAM" id="SSF56219">
    <property type="entry name" value="DNase I-like"/>
    <property type="match status" value="1"/>
</dbReference>
<comment type="caution">
    <text evidence="2">The sequence shown here is derived from an EMBL/GenBank/DDBJ whole genome shotgun (WGS) entry which is preliminary data.</text>
</comment>
<evidence type="ECO:0000313" key="3">
    <source>
        <dbReference type="Proteomes" id="UP001189429"/>
    </source>
</evidence>
<name>A0ABN9V248_9DINO</name>